<dbReference type="OrthoDB" id="3480375at2"/>
<dbReference type="EMBL" id="SMKU01000190">
    <property type="protein sequence ID" value="TDD78006.1"/>
    <property type="molecule type" value="Genomic_DNA"/>
</dbReference>
<accession>A0A4R5B1I0</accession>
<evidence type="ECO:0000313" key="2">
    <source>
        <dbReference type="EMBL" id="TDD78006.1"/>
    </source>
</evidence>
<protein>
    <submittedName>
        <fullName evidence="2">DUF397 domain-containing protein</fullName>
    </submittedName>
</protein>
<reference evidence="2 3" key="1">
    <citation type="submission" date="2019-03" db="EMBL/GenBank/DDBJ databases">
        <title>Draft genome sequences of novel Actinobacteria.</title>
        <authorList>
            <person name="Sahin N."/>
            <person name="Ay H."/>
            <person name="Saygin H."/>
        </authorList>
    </citation>
    <scope>NUCLEOTIDE SEQUENCE [LARGE SCALE GENOMIC DNA]</scope>
    <source>
        <strain evidence="2 3">H3C3</strain>
    </source>
</reference>
<proteinExistence type="predicted"/>
<name>A0A4R5B1I0_9ACTN</name>
<dbReference type="Proteomes" id="UP000294513">
    <property type="component" value="Unassembled WGS sequence"/>
</dbReference>
<dbReference type="AlphaFoldDB" id="A0A4R5B1I0"/>
<evidence type="ECO:0000259" key="1">
    <source>
        <dbReference type="Pfam" id="PF04149"/>
    </source>
</evidence>
<sequence>MVETTNWPELEFVCNGGGGCVMIEEVAGAVVIRDSKNPHQAGLVFSRKEYADFRRRVRDGSWPRKMLRAGARTMRGGARTLRRAASVAQVAVYGPRSAAFVLRTVRGWLRYLTG</sequence>
<evidence type="ECO:0000313" key="3">
    <source>
        <dbReference type="Proteomes" id="UP000294513"/>
    </source>
</evidence>
<dbReference type="InterPro" id="IPR007278">
    <property type="entry name" value="DUF397"/>
</dbReference>
<gene>
    <name evidence="2" type="ORF">E1298_29055</name>
</gene>
<dbReference type="RefSeq" id="WP_131898808.1">
    <property type="nucleotide sequence ID" value="NZ_SMKU01000190.1"/>
</dbReference>
<organism evidence="2 3">
    <name type="scientific">Actinomadura rubrisoli</name>
    <dbReference type="NCBI Taxonomy" id="2530368"/>
    <lineage>
        <taxon>Bacteria</taxon>
        <taxon>Bacillati</taxon>
        <taxon>Actinomycetota</taxon>
        <taxon>Actinomycetes</taxon>
        <taxon>Streptosporangiales</taxon>
        <taxon>Thermomonosporaceae</taxon>
        <taxon>Actinomadura</taxon>
    </lineage>
</organism>
<comment type="caution">
    <text evidence="2">The sequence shown here is derived from an EMBL/GenBank/DDBJ whole genome shotgun (WGS) entry which is preliminary data.</text>
</comment>
<dbReference type="Pfam" id="PF04149">
    <property type="entry name" value="DUF397"/>
    <property type="match status" value="1"/>
</dbReference>
<keyword evidence="3" id="KW-1185">Reference proteome</keyword>
<feature type="domain" description="DUF397" evidence="1">
    <location>
        <begin position="14"/>
        <end position="58"/>
    </location>
</feature>